<dbReference type="InterPro" id="IPR036588">
    <property type="entry name" value="CobH/CbiC_sf"/>
</dbReference>
<comment type="pathway">
    <text evidence="1">Cofactor biosynthesis; adenosylcobalamin biosynthesis.</text>
</comment>
<feature type="compositionally biased region" description="Polar residues" evidence="5">
    <location>
        <begin position="1"/>
        <end position="11"/>
    </location>
</feature>
<evidence type="ECO:0000256" key="2">
    <source>
        <dbReference type="ARBA" id="ARBA00009774"/>
    </source>
</evidence>
<gene>
    <name evidence="7" type="ORF">IF202_02390</name>
</gene>
<evidence type="ECO:0000259" key="6">
    <source>
        <dbReference type="Pfam" id="PF02570"/>
    </source>
</evidence>
<organism evidence="7 8">
    <name type="scientific">Marinomonas colpomeniae</name>
    <dbReference type="NCBI Taxonomy" id="2774408"/>
    <lineage>
        <taxon>Bacteria</taxon>
        <taxon>Pseudomonadati</taxon>
        <taxon>Pseudomonadota</taxon>
        <taxon>Gammaproteobacteria</taxon>
        <taxon>Oceanospirillales</taxon>
        <taxon>Oceanospirillaceae</taxon>
        <taxon>Marinomonas</taxon>
    </lineage>
</organism>
<sequence length="226" mass="24750">MTQDTSSNNSHNAEKPSFEKRPQAIEQDSFRQIRELTDLSNLSQDQQQVVMRVVHSLGLPDVAEQVRFSAKATQAGREALARNCAILCDVEMVKQGVTKRMIEREPLCFLNDPRTSELAKEQSETRSMAALSLWQSSLAGSVVLIGNAPTALFRLLEMIEQGAPKPALIIGMPVGFVGAAESKDALWKAHEKLNIECITLLGRMGGSAVTSASCNALLRCNLGEYY</sequence>
<keyword evidence="8" id="KW-1185">Reference proteome</keyword>
<dbReference type="PANTHER" id="PTHR43588:SF1">
    <property type="entry name" value="COBALT-PRECORRIN-8 METHYLMUTASE"/>
    <property type="match status" value="1"/>
</dbReference>
<dbReference type="SUPFAM" id="SSF63965">
    <property type="entry name" value="Precorrin-8X methylmutase CbiC/CobH"/>
    <property type="match status" value="1"/>
</dbReference>
<evidence type="ECO:0000256" key="1">
    <source>
        <dbReference type="ARBA" id="ARBA00004953"/>
    </source>
</evidence>
<dbReference type="Proteomes" id="UP000604161">
    <property type="component" value="Unassembled WGS sequence"/>
</dbReference>
<evidence type="ECO:0000256" key="4">
    <source>
        <dbReference type="ARBA" id="ARBA00023235"/>
    </source>
</evidence>
<accession>A0ABR8NV18</accession>
<evidence type="ECO:0000313" key="7">
    <source>
        <dbReference type="EMBL" id="MBD5769889.1"/>
    </source>
</evidence>
<name>A0ABR8NV18_9GAMM</name>
<comment type="caution">
    <text evidence="7">The sequence shown here is derived from an EMBL/GenBank/DDBJ whole genome shotgun (WGS) entry which is preliminary data.</text>
</comment>
<keyword evidence="3" id="KW-0169">Cobalamin biosynthesis</keyword>
<dbReference type="PANTHER" id="PTHR43588">
    <property type="entry name" value="COBALT-PRECORRIN-8 METHYLMUTASE"/>
    <property type="match status" value="1"/>
</dbReference>
<feature type="domain" description="Cobalamin biosynthesis precorrin-8X methylmutase CobH/CbiC" evidence="6">
    <location>
        <begin position="25"/>
        <end position="219"/>
    </location>
</feature>
<dbReference type="EMBL" id="JACYFC010000001">
    <property type="protein sequence ID" value="MBD5769889.1"/>
    <property type="molecule type" value="Genomic_DNA"/>
</dbReference>
<feature type="region of interest" description="Disordered" evidence="5">
    <location>
        <begin position="1"/>
        <end position="24"/>
    </location>
</feature>
<evidence type="ECO:0000313" key="8">
    <source>
        <dbReference type="Proteomes" id="UP000604161"/>
    </source>
</evidence>
<protein>
    <submittedName>
        <fullName evidence="7">Precorrin-8X methylmutase</fullName>
    </submittedName>
</protein>
<feature type="compositionally biased region" description="Basic and acidic residues" evidence="5">
    <location>
        <begin position="12"/>
        <end position="24"/>
    </location>
</feature>
<dbReference type="Pfam" id="PF02570">
    <property type="entry name" value="CbiC"/>
    <property type="match status" value="1"/>
</dbReference>
<dbReference type="InterPro" id="IPR003722">
    <property type="entry name" value="Cbl_synth_CobH/CbiC"/>
</dbReference>
<keyword evidence="4" id="KW-0413">Isomerase</keyword>
<dbReference type="Gene3D" id="3.40.50.10230">
    <property type="entry name" value="Cobalamin biosynthesis CobH/CbiC, precorrin-8X methylmutase"/>
    <property type="match status" value="1"/>
</dbReference>
<reference evidence="7 8" key="1">
    <citation type="submission" date="2020-09" db="EMBL/GenBank/DDBJ databases">
        <title>Marinomonas sp. nov., isolated from the cysticercosis algae of Qingdao, China.</title>
        <authorList>
            <person name="Sun X."/>
        </authorList>
    </citation>
    <scope>NUCLEOTIDE SEQUENCE [LARGE SCALE GENOMIC DNA]</scope>
    <source>
        <strain evidence="7 8">SM2066</strain>
    </source>
</reference>
<evidence type="ECO:0000256" key="3">
    <source>
        <dbReference type="ARBA" id="ARBA00022573"/>
    </source>
</evidence>
<comment type="similarity">
    <text evidence="2">Belongs to the CobH/CbiC family.</text>
</comment>
<proteinExistence type="inferred from homology"/>
<evidence type="ECO:0000256" key="5">
    <source>
        <dbReference type="SAM" id="MobiDB-lite"/>
    </source>
</evidence>